<keyword evidence="2" id="KW-0274">FAD</keyword>
<evidence type="ECO:0000313" key="5">
    <source>
        <dbReference type="EMBL" id="SDW19201.1"/>
    </source>
</evidence>
<dbReference type="PANTHER" id="PTHR42659">
    <property type="entry name" value="XANTHINE DEHYDROGENASE SUBUNIT C-RELATED"/>
    <property type="match status" value="1"/>
</dbReference>
<dbReference type="Proteomes" id="UP000198828">
    <property type="component" value="Unassembled WGS sequence"/>
</dbReference>
<evidence type="ECO:0000313" key="6">
    <source>
        <dbReference type="Proteomes" id="UP000198828"/>
    </source>
</evidence>
<keyword evidence="1" id="KW-0285">Flavoprotein</keyword>
<dbReference type="Gene3D" id="3.30.43.10">
    <property type="entry name" value="Uridine Diphospho-n-acetylenolpyruvylglucosamine Reductase, domain 2"/>
    <property type="match status" value="1"/>
</dbReference>
<dbReference type="AlphaFoldDB" id="A0A1H2RIF3"/>
<sequence length="287" mass="31954">MYAHKGKSLDEVIRLLDQYKEKGKLIAGGTDLIIAMRESKVNVDALIDISSIDELKGVEDIGEYIRIGAATTFTQLVEDPLFEDNLYGLKKASREVGSPQIRNKGTIGGNIANGSPAADSVPPLLCLDSILILRSIRGEREIKLKDYYEGNFKIADDELIIAIQFQKPKSCQVLSFSKLGLRKALAISRLSIATLLELDEDNMVKTIRIASGSLGRYPLREHKVEEFLIGKELNDEVIDEAILVLKEAMDERLKGRPTLPYKRRAVERIFKDAIGQGIARLKGAETW</sequence>
<dbReference type="EMBL" id="FNNG01000001">
    <property type="protein sequence ID" value="SDW19201.1"/>
    <property type="molecule type" value="Genomic_DNA"/>
</dbReference>
<gene>
    <name evidence="5" type="ORF">SAMN05660923_00388</name>
</gene>
<dbReference type="InterPro" id="IPR036318">
    <property type="entry name" value="FAD-bd_PCMH-like_sf"/>
</dbReference>
<protein>
    <submittedName>
        <fullName evidence="5">Purine hydroxylase gamma subunit apoprotein</fullName>
    </submittedName>
</protein>
<reference evidence="5 6" key="1">
    <citation type="submission" date="2016-10" db="EMBL/GenBank/DDBJ databases">
        <authorList>
            <person name="de Groot N.N."/>
        </authorList>
    </citation>
    <scope>NUCLEOTIDE SEQUENCE [LARGE SCALE GENOMIC DNA]</scope>
    <source>
        <strain evidence="5 6">DSM 23310</strain>
    </source>
</reference>
<dbReference type="Gene3D" id="3.30.390.50">
    <property type="entry name" value="CO dehydrogenase flavoprotein, C-terminal domain"/>
    <property type="match status" value="1"/>
</dbReference>
<dbReference type="InterPro" id="IPR051312">
    <property type="entry name" value="Diverse_Substr_Oxidored"/>
</dbReference>
<evidence type="ECO:0000256" key="1">
    <source>
        <dbReference type="ARBA" id="ARBA00022630"/>
    </source>
</evidence>
<evidence type="ECO:0000256" key="3">
    <source>
        <dbReference type="ARBA" id="ARBA00023002"/>
    </source>
</evidence>
<feature type="domain" description="FAD-binding PCMH-type" evidence="4">
    <location>
        <begin position="1"/>
        <end position="170"/>
    </location>
</feature>
<dbReference type="GO" id="GO:0016491">
    <property type="term" value="F:oxidoreductase activity"/>
    <property type="evidence" value="ECO:0007669"/>
    <property type="project" value="UniProtKB-KW"/>
</dbReference>
<dbReference type="SUPFAM" id="SSF56176">
    <property type="entry name" value="FAD-binding/transporter-associated domain-like"/>
    <property type="match status" value="1"/>
</dbReference>
<dbReference type="GO" id="GO:0071949">
    <property type="term" value="F:FAD binding"/>
    <property type="evidence" value="ECO:0007669"/>
    <property type="project" value="InterPro"/>
</dbReference>
<proteinExistence type="predicted"/>
<dbReference type="FunFam" id="3.30.465.10:FF:000017">
    <property type="entry name" value="Xanthine dehydrogenase, FAD binding subunit"/>
    <property type="match status" value="1"/>
</dbReference>
<dbReference type="InterPro" id="IPR016167">
    <property type="entry name" value="FAD-bd_PCMH_sub1"/>
</dbReference>
<dbReference type="InterPro" id="IPR002346">
    <property type="entry name" value="Mopterin_DH_FAD-bd"/>
</dbReference>
<organism evidence="5 6">
    <name type="scientific">Tepidimicrobium xylanilyticum</name>
    <dbReference type="NCBI Taxonomy" id="1123352"/>
    <lineage>
        <taxon>Bacteria</taxon>
        <taxon>Bacillati</taxon>
        <taxon>Bacillota</taxon>
        <taxon>Tissierellia</taxon>
        <taxon>Tissierellales</taxon>
        <taxon>Tepidimicrobiaceae</taxon>
        <taxon>Tepidimicrobium</taxon>
    </lineage>
</organism>
<dbReference type="OrthoDB" id="9774454at2"/>
<dbReference type="Pfam" id="PF00941">
    <property type="entry name" value="FAD_binding_5"/>
    <property type="match status" value="1"/>
</dbReference>
<dbReference type="InterPro" id="IPR016169">
    <property type="entry name" value="FAD-bd_PCMH_sub2"/>
</dbReference>
<dbReference type="InterPro" id="IPR005107">
    <property type="entry name" value="CO_DH_flav_C"/>
</dbReference>
<dbReference type="SMART" id="SM01092">
    <property type="entry name" value="CO_deh_flav_C"/>
    <property type="match status" value="1"/>
</dbReference>
<accession>A0A1H2RIF3</accession>
<evidence type="ECO:0000259" key="4">
    <source>
        <dbReference type="PROSITE" id="PS51387"/>
    </source>
</evidence>
<evidence type="ECO:0000256" key="2">
    <source>
        <dbReference type="ARBA" id="ARBA00022827"/>
    </source>
</evidence>
<dbReference type="SUPFAM" id="SSF55447">
    <property type="entry name" value="CO dehydrogenase flavoprotein C-terminal domain-like"/>
    <property type="match status" value="1"/>
</dbReference>
<dbReference type="Pfam" id="PF03450">
    <property type="entry name" value="CO_deh_flav_C"/>
    <property type="match status" value="1"/>
</dbReference>
<name>A0A1H2RIF3_9FIRM</name>
<dbReference type="Gene3D" id="3.30.465.10">
    <property type="match status" value="1"/>
</dbReference>
<keyword evidence="3" id="KW-0560">Oxidoreductase</keyword>
<dbReference type="RefSeq" id="WP_093750287.1">
    <property type="nucleotide sequence ID" value="NZ_FNNG01000001.1"/>
</dbReference>
<dbReference type="InterPro" id="IPR036683">
    <property type="entry name" value="CO_DH_flav_C_dom_sf"/>
</dbReference>
<dbReference type="InterPro" id="IPR016166">
    <property type="entry name" value="FAD-bd_PCMH"/>
</dbReference>
<dbReference type="PROSITE" id="PS51387">
    <property type="entry name" value="FAD_PCMH"/>
    <property type="match status" value="1"/>
</dbReference>
<keyword evidence="6" id="KW-1185">Reference proteome</keyword>
<dbReference type="PANTHER" id="PTHR42659:SF2">
    <property type="entry name" value="XANTHINE DEHYDROGENASE SUBUNIT C-RELATED"/>
    <property type="match status" value="1"/>
</dbReference>